<evidence type="ECO:0000256" key="3">
    <source>
        <dbReference type="ARBA" id="ARBA00022692"/>
    </source>
</evidence>
<evidence type="ECO:0000256" key="2">
    <source>
        <dbReference type="ARBA" id="ARBA00022475"/>
    </source>
</evidence>
<feature type="transmembrane region" description="Helical" evidence="7">
    <location>
        <begin position="335"/>
        <end position="358"/>
    </location>
</feature>
<feature type="domain" description="ABC3 transporter permease C-terminal" evidence="8">
    <location>
        <begin position="286"/>
        <end position="399"/>
    </location>
</feature>
<keyword evidence="4 7" id="KW-1133">Transmembrane helix</keyword>
<evidence type="ECO:0000256" key="1">
    <source>
        <dbReference type="ARBA" id="ARBA00004651"/>
    </source>
</evidence>
<dbReference type="InterPro" id="IPR050250">
    <property type="entry name" value="Macrolide_Exporter_MacB"/>
</dbReference>
<evidence type="ECO:0000256" key="6">
    <source>
        <dbReference type="ARBA" id="ARBA00038076"/>
    </source>
</evidence>
<proteinExistence type="inferred from homology"/>
<protein>
    <submittedName>
        <fullName evidence="10">ABC transporter permease</fullName>
    </submittedName>
</protein>
<keyword evidence="3 7" id="KW-0812">Transmembrane</keyword>
<sequence length="407" mass="42985">MTLRSMIWQELRSRPWAVLSNSLAILLGVAALVAIRHITVHSEQEVSQQLAQLGANILVLPQEATLQDYYAADQNGGTIPEEHVSEIYLAGLTGVEQVSARLNVPANLGGHDVTFTGILPQSELEAQTSWQTTTLFTAPKDHEGCTKAKLSTANLESPESLVTHRAIQNLKANELVLGADVAERAAFSAGDTVELLGRSFTILGVLPATGTVDDSRVFAHLHTVQDASGSGPVCNAIEVIGCCEDAAGDLVPKLRKLLPSTKVVTISQVVQTQVGVNRLMANTSWFVLVVLVVVGGVSLAGAIAANVRERRREIGTLMALGATPRFVQRLFLGKALILGLTAGTLGCVIGLVTAILAGPSWAGVTVFVLPATSFIAVLMATALAIVSAWWPARHAAALDPCLCFQEV</sequence>
<dbReference type="Pfam" id="PF02687">
    <property type="entry name" value="FtsX"/>
    <property type="match status" value="1"/>
</dbReference>
<comment type="similarity">
    <text evidence="6">Belongs to the ABC-4 integral membrane protein family.</text>
</comment>
<name>A0A7C2JYJ5_9PLAN</name>
<dbReference type="GO" id="GO:0005886">
    <property type="term" value="C:plasma membrane"/>
    <property type="evidence" value="ECO:0007669"/>
    <property type="project" value="UniProtKB-SubCell"/>
</dbReference>
<evidence type="ECO:0000313" key="10">
    <source>
        <dbReference type="EMBL" id="HEN13978.1"/>
    </source>
</evidence>
<evidence type="ECO:0000256" key="7">
    <source>
        <dbReference type="SAM" id="Phobius"/>
    </source>
</evidence>
<dbReference type="GO" id="GO:0022857">
    <property type="term" value="F:transmembrane transporter activity"/>
    <property type="evidence" value="ECO:0007669"/>
    <property type="project" value="TreeGrafter"/>
</dbReference>
<dbReference type="InterPro" id="IPR025857">
    <property type="entry name" value="MacB_PCD"/>
</dbReference>
<evidence type="ECO:0000256" key="5">
    <source>
        <dbReference type="ARBA" id="ARBA00023136"/>
    </source>
</evidence>
<gene>
    <name evidence="10" type="ORF">ENQ76_00725</name>
</gene>
<dbReference type="AlphaFoldDB" id="A0A7C2JYJ5"/>
<keyword evidence="2" id="KW-1003">Cell membrane</keyword>
<reference evidence="10" key="1">
    <citation type="journal article" date="2020" name="mSystems">
        <title>Genome- and Community-Level Interaction Insights into Carbon Utilization and Element Cycling Functions of Hydrothermarchaeota in Hydrothermal Sediment.</title>
        <authorList>
            <person name="Zhou Z."/>
            <person name="Liu Y."/>
            <person name="Xu W."/>
            <person name="Pan J."/>
            <person name="Luo Z.H."/>
            <person name="Li M."/>
        </authorList>
    </citation>
    <scope>NUCLEOTIDE SEQUENCE [LARGE SCALE GENOMIC DNA]</scope>
    <source>
        <strain evidence="10">SpSt-339</strain>
    </source>
</reference>
<dbReference type="PANTHER" id="PTHR30572:SF4">
    <property type="entry name" value="ABC TRANSPORTER PERMEASE YTRF"/>
    <property type="match status" value="1"/>
</dbReference>
<keyword evidence="5 7" id="KW-0472">Membrane</keyword>
<dbReference type="PANTHER" id="PTHR30572">
    <property type="entry name" value="MEMBRANE COMPONENT OF TRANSPORTER-RELATED"/>
    <property type="match status" value="1"/>
</dbReference>
<evidence type="ECO:0000259" key="8">
    <source>
        <dbReference type="Pfam" id="PF02687"/>
    </source>
</evidence>
<accession>A0A7C2JYJ5</accession>
<feature type="transmembrane region" description="Helical" evidence="7">
    <location>
        <begin position="364"/>
        <end position="390"/>
    </location>
</feature>
<dbReference type="EMBL" id="DSOK01000021">
    <property type="protein sequence ID" value="HEN13978.1"/>
    <property type="molecule type" value="Genomic_DNA"/>
</dbReference>
<dbReference type="Pfam" id="PF12704">
    <property type="entry name" value="MacB_PCD"/>
    <property type="match status" value="1"/>
</dbReference>
<feature type="domain" description="MacB-like periplasmic core" evidence="9">
    <location>
        <begin position="22"/>
        <end position="228"/>
    </location>
</feature>
<comment type="subcellular location">
    <subcellularLocation>
        <location evidence="1">Cell membrane</location>
        <topology evidence="1">Multi-pass membrane protein</topology>
    </subcellularLocation>
</comment>
<evidence type="ECO:0000256" key="4">
    <source>
        <dbReference type="ARBA" id="ARBA00022989"/>
    </source>
</evidence>
<feature type="transmembrane region" description="Helical" evidence="7">
    <location>
        <begin position="285"/>
        <end position="307"/>
    </location>
</feature>
<comment type="caution">
    <text evidence="10">The sequence shown here is derived from an EMBL/GenBank/DDBJ whole genome shotgun (WGS) entry which is preliminary data.</text>
</comment>
<evidence type="ECO:0000259" key="9">
    <source>
        <dbReference type="Pfam" id="PF12704"/>
    </source>
</evidence>
<organism evidence="10">
    <name type="scientific">Schlesneria paludicola</name>
    <dbReference type="NCBI Taxonomy" id="360056"/>
    <lineage>
        <taxon>Bacteria</taxon>
        <taxon>Pseudomonadati</taxon>
        <taxon>Planctomycetota</taxon>
        <taxon>Planctomycetia</taxon>
        <taxon>Planctomycetales</taxon>
        <taxon>Planctomycetaceae</taxon>
        <taxon>Schlesneria</taxon>
    </lineage>
</organism>
<dbReference type="InterPro" id="IPR003838">
    <property type="entry name" value="ABC3_permease_C"/>
</dbReference>